<accession>A0A918ZNG4</accession>
<reference evidence="3" key="1">
    <citation type="journal article" date="2014" name="Int. J. Syst. Evol. Microbiol.">
        <title>Complete genome sequence of Corynebacterium casei LMG S-19264T (=DSM 44701T), isolated from a smear-ripened cheese.</title>
        <authorList>
            <consortium name="US DOE Joint Genome Institute (JGI-PGF)"/>
            <person name="Walter F."/>
            <person name="Albersmeier A."/>
            <person name="Kalinowski J."/>
            <person name="Ruckert C."/>
        </authorList>
    </citation>
    <scope>NUCLEOTIDE SEQUENCE</scope>
    <source>
        <strain evidence="3">CGMCC 4.7403</strain>
    </source>
</reference>
<reference evidence="3" key="2">
    <citation type="submission" date="2020-09" db="EMBL/GenBank/DDBJ databases">
        <authorList>
            <person name="Sun Q."/>
            <person name="Zhou Y."/>
        </authorList>
    </citation>
    <scope>NUCLEOTIDE SEQUENCE</scope>
    <source>
        <strain evidence="3">CGMCC 4.7403</strain>
    </source>
</reference>
<evidence type="ECO:0000256" key="2">
    <source>
        <dbReference type="SAM" id="MobiDB-lite"/>
    </source>
</evidence>
<comment type="caution">
    <text evidence="3">The sequence shown here is derived from an EMBL/GenBank/DDBJ whole genome shotgun (WGS) entry which is preliminary data.</text>
</comment>
<gene>
    <name evidence="3" type="ORF">GCM10017771_82210</name>
</gene>
<evidence type="ECO:0000256" key="1">
    <source>
        <dbReference type="SAM" id="Coils"/>
    </source>
</evidence>
<feature type="compositionally biased region" description="Basic and acidic residues" evidence="2">
    <location>
        <begin position="162"/>
        <end position="182"/>
    </location>
</feature>
<sequence>MSGTADERDRIRAAMDRILTGRPERSNGALTIVALAIEAGVPRNALTQRHLDLKNEFYAKVKERGQPTDAETRLRKQVVRLKELREKDKAELEQLRADVQGLVRVVNQLTLENRQLRGLLSAPDPAVHVLPVHSRIRLPFRAARQDRHRYGRHCGQDQPGHGGREAQIEQGARRRAADKDDQAGDGGQRAGVEADAAVLGEVGHPGAVGGDDQHLAEGEQDDVPGGGQQPGHPVQSAGRRARPRNRPR</sequence>
<organism evidence="3 4">
    <name type="scientific">Streptomyces capitiformicae</name>
    <dbReference type="NCBI Taxonomy" id="2014920"/>
    <lineage>
        <taxon>Bacteria</taxon>
        <taxon>Bacillati</taxon>
        <taxon>Actinomycetota</taxon>
        <taxon>Actinomycetes</taxon>
        <taxon>Kitasatosporales</taxon>
        <taxon>Streptomycetaceae</taxon>
        <taxon>Streptomyces</taxon>
    </lineage>
</organism>
<name>A0A918ZNG4_9ACTN</name>
<keyword evidence="4" id="KW-1185">Reference proteome</keyword>
<evidence type="ECO:0000313" key="4">
    <source>
        <dbReference type="Proteomes" id="UP000603227"/>
    </source>
</evidence>
<feature type="compositionally biased region" description="Basic residues" evidence="2">
    <location>
        <begin position="239"/>
        <end position="248"/>
    </location>
</feature>
<protein>
    <submittedName>
        <fullName evidence="3">Uncharacterized protein</fullName>
    </submittedName>
</protein>
<keyword evidence="1" id="KW-0175">Coiled coil</keyword>
<feature type="region of interest" description="Disordered" evidence="2">
    <location>
        <begin position="147"/>
        <end position="248"/>
    </location>
</feature>
<dbReference type="Proteomes" id="UP000603227">
    <property type="component" value="Unassembled WGS sequence"/>
</dbReference>
<evidence type="ECO:0000313" key="3">
    <source>
        <dbReference type="EMBL" id="GHE59101.1"/>
    </source>
</evidence>
<dbReference type="AlphaFoldDB" id="A0A918ZNG4"/>
<proteinExistence type="predicted"/>
<dbReference type="EMBL" id="BNAT01000048">
    <property type="protein sequence ID" value="GHE59101.1"/>
    <property type="molecule type" value="Genomic_DNA"/>
</dbReference>
<feature type="coiled-coil region" evidence="1">
    <location>
        <begin position="78"/>
        <end position="112"/>
    </location>
</feature>